<feature type="signal peptide" evidence="2">
    <location>
        <begin position="1"/>
        <end position="18"/>
    </location>
</feature>
<keyword evidence="2" id="KW-0732">Signal</keyword>
<accession>A0A422NPU8</accession>
<feature type="chain" id="PRO_5019167885" evidence="2">
    <location>
        <begin position="19"/>
        <end position="126"/>
    </location>
</feature>
<evidence type="ECO:0000313" key="3">
    <source>
        <dbReference type="EMBL" id="RNF07537.1"/>
    </source>
</evidence>
<proteinExistence type="predicted"/>
<dbReference type="Proteomes" id="UP000283634">
    <property type="component" value="Unassembled WGS sequence"/>
</dbReference>
<evidence type="ECO:0000256" key="2">
    <source>
        <dbReference type="SAM" id="SignalP"/>
    </source>
</evidence>
<evidence type="ECO:0000313" key="4">
    <source>
        <dbReference type="Proteomes" id="UP000283634"/>
    </source>
</evidence>
<feature type="region of interest" description="Disordered" evidence="1">
    <location>
        <begin position="104"/>
        <end position="126"/>
    </location>
</feature>
<evidence type="ECO:0000256" key="1">
    <source>
        <dbReference type="SAM" id="MobiDB-lite"/>
    </source>
</evidence>
<protein>
    <submittedName>
        <fullName evidence="3">Uncharacterized protein</fullName>
    </submittedName>
</protein>
<dbReference type="AlphaFoldDB" id="A0A422NPU8"/>
<dbReference type="RefSeq" id="XP_029239883.1">
    <property type="nucleotide sequence ID" value="XM_029380257.1"/>
</dbReference>
<reference evidence="3 4" key="1">
    <citation type="journal article" date="2018" name="BMC Genomics">
        <title>Genomic comparison of Trypanosoma conorhini and Trypanosoma rangeli to Trypanosoma cruzi strains of high and low virulence.</title>
        <authorList>
            <person name="Bradwell K.R."/>
            <person name="Koparde V.N."/>
            <person name="Matveyev A.V."/>
            <person name="Serrano M.G."/>
            <person name="Alves J.M."/>
            <person name="Parikh H."/>
            <person name="Huang B."/>
            <person name="Lee V."/>
            <person name="Espinosa-Alvarez O."/>
            <person name="Ortiz P.A."/>
            <person name="Costa-Martins A.G."/>
            <person name="Teixeira M.M."/>
            <person name="Buck G.A."/>
        </authorList>
    </citation>
    <scope>NUCLEOTIDE SEQUENCE [LARGE SCALE GENOMIC DNA]</scope>
    <source>
        <strain evidence="3 4">AM80</strain>
    </source>
</reference>
<feature type="compositionally biased region" description="Basic and acidic residues" evidence="1">
    <location>
        <begin position="104"/>
        <end position="118"/>
    </location>
</feature>
<dbReference type="GeneID" id="40327214"/>
<gene>
    <name evidence="3" type="ORF">TraAM80_03281</name>
</gene>
<comment type="caution">
    <text evidence="3">The sequence shown here is derived from an EMBL/GenBank/DDBJ whole genome shotgun (WGS) entry which is preliminary data.</text>
</comment>
<sequence>MQPHILTDPLSPLSVAAASVCLWLPAPVCIPDPSVCVPGEQLTWCISSLAPCLLLKVKEDLRPHLPPRPSEVRSVGAVTAVLVLLLLLRPSVWVAGQEEGDAELRQLKQSKKQGEKNKKRDRTVYG</sequence>
<dbReference type="EMBL" id="MKGL01000084">
    <property type="protein sequence ID" value="RNF07537.1"/>
    <property type="molecule type" value="Genomic_DNA"/>
</dbReference>
<feature type="non-terminal residue" evidence="3">
    <location>
        <position position="126"/>
    </location>
</feature>
<organism evidence="3 4">
    <name type="scientific">Trypanosoma rangeli</name>
    <dbReference type="NCBI Taxonomy" id="5698"/>
    <lineage>
        <taxon>Eukaryota</taxon>
        <taxon>Discoba</taxon>
        <taxon>Euglenozoa</taxon>
        <taxon>Kinetoplastea</taxon>
        <taxon>Metakinetoplastina</taxon>
        <taxon>Trypanosomatida</taxon>
        <taxon>Trypanosomatidae</taxon>
        <taxon>Trypanosoma</taxon>
        <taxon>Herpetosoma</taxon>
    </lineage>
</organism>
<name>A0A422NPU8_TRYRA</name>
<keyword evidence="4" id="KW-1185">Reference proteome</keyword>